<dbReference type="CDD" id="cd07001">
    <property type="entry name" value="cupin_YbfI-like_N"/>
    <property type="match status" value="1"/>
</dbReference>
<evidence type="ECO:0000256" key="2">
    <source>
        <dbReference type="ARBA" id="ARBA00023125"/>
    </source>
</evidence>
<keyword evidence="2" id="KW-0238">DNA-binding</keyword>
<evidence type="ECO:0000259" key="4">
    <source>
        <dbReference type="PROSITE" id="PS01124"/>
    </source>
</evidence>
<evidence type="ECO:0000256" key="3">
    <source>
        <dbReference type="ARBA" id="ARBA00023163"/>
    </source>
</evidence>
<dbReference type="PANTHER" id="PTHR46796">
    <property type="entry name" value="HTH-TYPE TRANSCRIPTIONAL ACTIVATOR RHAS-RELATED"/>
    <property type="match status" value="1"/>
</dbReference>
<dbReference type="InterPro" id="IPR014710">
    <property type="entry name" value="RmlC-like_jellyroll"/>
</dbReference>
<evidence type="ECO:0000256" key="1">
    <source>
        <dbReference type="ARBA" id="ARBA00023015"/>
    </source>
</evidence>
<dbReference type="PANTHER" id="PTHR46796:SF2">
    <property type="entry name" value="TRANSCRIPTIONAL REGULATORY PROTEIN"/>
    <property type="match status" value="1"/>
</dbReference>
<dbReference type="Pfam" id="PF02311">
    <property type="entry name" value="AraC_binding"/>
    <property type="match status" value="1"/>
</dbReference>
<name>A0A644ZHS9_9ZZZZ</name>
<dbReference type="PROSITE" id="PS01124">
    <property type="entry name" value="HTH_ARAC_FAMILY_2"/>
    <property type="match status" value="1"/>
</dbReference>
<dbReference type="AlphaFoldDB" id="A0A644ZHS9"/>
<dbReference type="SUPFAM" id="SSF46689">
    <property type="entry name" value="Homeodomain-like"/>
    <property type="match status" value="2"/>
</dbReference>
<dbReference type="InterPro" id="IPR020449">
    <property type="entry name" value="Tscrpt_reg_AraC-type_HTH"/>
</dbReference>
<dbReference type="InterPro" id="IPR009057">
    <property type="entry name" value="Homeodomain-like_sf"/>
</dbReference>
<dbReference type="InterPro" id="IPR003313">
    <property type="entry name" value="AraC-bd"/>
</dbReference>
<dbReference type="InterPro" id="IPR018060">
    <property type="entry name" value="HTH_AraC"/>
</dbReference>
<evidence type="ECO:0000313" key="5">
    <source>
        <dbReference type="EMBL" id="MPM40379.1"/>
    </source>
</evidence>
<accession>A0A644ZHS9</accession>
<gene>
    <name evidence="5" type="primary">rhaS_59</name>
    <name evidence="5" type="ORF">SDC9_87019</name>
</gene>
<dbReference type="EMBL" id="VSSQ01008977">
    <property type="protein sequence ID" value="MPM40379.1"/>
    <property type="molecule type" value="Genomic_DNA"/>
</dbReference>
<keyword evidence="1" id="KW-0805">Transcription regulation</keyword>
<dbReference type="SMART" id="SM00342">
    <property type="entry name" value="HTH_ARAC"/>
    <property type="match status" value="1"/>
</dbReference>
<organism evidence="5">
    <name type="scientific">bioreactor metagenome</name>
    <dbReference type="NCBI Taxonomy" id="1076179"/>
    <lineage>
        <taxon>unclassified sequences</taxon>
        <taxon>metagenomes</taxon>
        <taxon>ecological metagenomes</taxon>
    </lineage>
</organism>
<keyword evidence="3" id="KW-0804">Transcription</keyword>
<dbReference type="Gene3D" id="2.60.120.10">
    <property type="entry name" value="Jelly Rolls"/>
    <property type="match status" value="1"/>
</dbReference>
<sequence>MALFACVVYDGAKSAICCKNLIAQTGYSMAMKQANGKTSEKRTAIYDPELMVEAYQFQGVMQAFPNHFHEHYVIGFIERGRRNLKVRGGCLLTAPGDLLLFNPGENHACEAHDDQPLDYRCINIEPIVMAKAVQEIFGIECQPQFEQPVVFRCELTEELRELHTMILRGERGVRKEEKFYFLLEQLLRDYAEAGERETVSEPRAEVKAVCDYLTAHAQEQVSLDTLSEVAGLSKYHLLRAFTKETGITPYRYLETIRIDQAKALLKQGVSPAEAALSVGFSDQSHFSNAFKCFIGLTPGQYRRVFDGNRAQDKSE</sequence>
<protein>
    <submittedName>
        <fullName evidence="5">HTH-type transcriptional activator RhaS</fullName>
    </submittedName>
</protein>
<feature type="domain" description="HTH araC/xylS-type" evidence="4">
    <location>
        <begin position="207"/>
        <end position="304"/>
    </location>
</feature>
<proteinExistence type="predicted"/>
<dbReference type="InterPro" id="IPR050204">
    <property type="entry name" value="AraC_XylS_family_regulators"/>
</dbReference>
<reference evidence="5" key="1">
    <citation type="submission" date="2019-08" db="EMBL/GenBank/DDBJ databases">
        <authorList>
            <person name="Kucharzyk K."/>
            <person name="Murdoch R.W."/>
            <person name="Higgins S."/>
            <person name="Loffler F."/>
        </authorList>
    </citation>
    <scope>NUCLEOTIDE SEQUENCE</scope>
</reference>
<dbReference type="SUPFAM" id="SSF51215">
    <property type="entry name" value="Regulatory protein AraC"/>
    <property type="match status" value="1"/>
</dbReference>
<dbReference type="GO" id="GO:0043565">
    <property type="term" value="F:sequence-specific DNA binding"/>
    <property type="evidence" value="ECO:0007669"/>
    <property type="project" value="InterPro"/>
</dbReference>
<dbReference type="Pfam" id="PF12833">
    <property type="entry name" value="HTH_18"/>
    <property type="match status" value="1"/>
</dbReference>
<dbReference type="Gene3D" id="1.10.10.60">
    <property type="entry name" value="Homeodomain-like"/>
    <property type="match status" value="2"/>
</dbReference>
<dbReference type="PRINTS" id="PR00032">
    <property type="entry name" value="HTHARAC"/>
</dbReference>
<comment type="caution">
    <text evidence="5">The sequence shown here is derived from an EMBL/GenBank/DDBJ whole genome shotgun (WGS) entry which is preliminary data.</text>
</comment>
<dbReference type="InterPro" id="IPR037923">
    <property type="entry name" value="HTH-like"/>
</dbReference>
<dbReference type="GO" id="GO:0003700">
    <property type="term" value="F:DNA-binding transcription factor activity"/>
    <property type="evidence" value="ECO:0007669"/>
    <property type="project" value="InterPro"/>
</dbReference>